<protein>
    <submittedName>
        <fullName evidence="1">Uncharacterized protein (TIGR02646 family)</fullName>
    </submittedName>
</protein>
<dbReference type="EMBL" id="JACHEJ010000001">
    <property type="protein sequence ID" value="MBB6178089.1"/>
    <property type="molecule type" value="Genomic_DNA"/>
</dbReference>
<dbReference type="AlphaFoldDB" id="A0A7W9YTK0"/>
<accession>A0A7W9YTK0</accession>
<sequence>MYRDVLRKYRRGNINWSDKALTNLRREIRVSLRAQQNSRCYFCRQFLYQERRNASENIEHFLDKSKPHYAKWSFSPVNLTLACHPCNMQKGSRDVGDAAVRAAISLRANSGSFRWIHPYFDDYHANIEIHPGWVYGVRVGADKPVQAQNLIQDLELHRIQTIVQRRQRLNDLMERTIIVLEKLIVNPNRDMARMSRVAALQRRINDDLRWA</sequence>
<name>A0A7W9YTK0_9HYPH</name>
<gene>
    <name evidence="1" type="ORF">HNQ75_000032</name>
</gene>
<dbReference type="Gene3D" id="1.10.30.50">
    <property type="match status" value="1"/>
</dbReference>
<evidence type="ECO:0000313" key="1">
    <source>
        <dbReference type="EMBL" id="MBB6178089.1"/>
    </source>
</evidence>
<dbReference type="RefSeq" id="WP_139346364.1">
    <property type="nucleotide sequence ID" value="NZ_JACHEJ010000001.1"/>
</dbReference>
<reference evidence="1 2" key="1">
    <citation type="submission" date="2020-08" db="EMBL/GenBank/DDBJ databases">
        <title>Genomic Encyclopedia of Type Strains, Phase IV (KMG-IV): sequencing the most valuable type-strain genomes for metagenomic binning, comparative biology and taxonomic classification.</title>
        <authorList>
            <person name="Goeker M."/>
        </authorList>
    </citation>
    <scope>NUCLEOTIDE SEQUENCE [LARGE SCALE GENOMIC DNA]</scope>
    <source>
        <strain evidence="1 2">DSM 102134</strain>
    </source>
</reference>
<evidence type="ECO:0000313" key="2">
    <source>
        <dbReference type="Proteomes" id="UP000535501"/>
    </source>
</evidence>
<dbReference type="Proteomes" id="UP000535501">
    <property type="component" value="Unassembled WGS sequence"/>
</dbReference>
<keyword evidence="2" id="KW-1185">Reference proteome</keyword>
<comment type="caution">
    <text evidence="1">The sequence shown here is derived from an EMBL/GenBank/DDBJ whole genome shotgun (WGS) entry which is preliminary data.</text>
</comment>
<proteinExistence type="predicted"/>
<organism evidence="1 2">
    <name type="scientific">Pseudorhizobium flavum</name>
    <dbReference type="NCBI Taxonomy" id="1335061"/>
    <lineage>
        <taxon>Bacteria</taxon>
        <taxon>Pseudomonadati</taxon>
        <taxon>Pseudomonadota</taxon>
        <taxon>Alphaproteobacteria</taxon>
        <taxon>Hyphomicrobiales</taxon>
        <taxon>Rhizobiaceae</taxon>
        <taxon>Rhizobium/Agrobacterium group</taxon>
        <taxon>Pseudorhizobium</taxon>
    </lineage>
</organism>